<dbReference type="Gene3D" id="2.60.120.920">
    <property type="match status" value="1"/>
</dbReference>
<dbReference type="InterPro" id="IPR001870">
    <property type="entry name" value="B30.2/SPRY"/>
</dbReference>
<dbReference type="SUPFAM" id="SSF49899">
    <property type="entry name" value="Concanavalin A-like lectins/glucanases"/>
    <property type="match status" value="1"/>
</dbReference>
<evidence type="ECO:0000256" key="1">
    <source>
        <dbReference type="ARBA" id="ARBA00022723"/>
    </source>
</evidence>
<protein>
    <recommendedName>
        <fullName evidence="5">B30.2/SPRY domain-containing protein</fullName>
    </recommendedName>
</protein>
<evidence type="ECO:0000259" key="5">
    <source>
        <dbReference type="PROSITE" id="PS50188"/>
    </source>
</evidence>
<dbReference type="GO" id="GO:0005737">
    <property type="term" value="C:cytoplasm"/>
    <property type="evidence" value="ECO:0007669"/>
    <property type="project" value="UniProtKB-ARBA"/>
</dbReference>
<dbReference type="PANTHER" id="PTHR25465">
    <property type="entry name" value="B-BOX DOMAIN CONTAINING"/>
    <property type="match status" value="1"/>
</dbReference>
<gene>
    <name evidence="6" type="ORF">GDO81_029524</name>
</gene>
<proteinExistence type="predicted"/>
<comment type="caution">
    <text evidence="6">The sequence shown here is derived from an EMBL/GenBank/DDBJ whole genome shotgun (WGS) entry which is preliminary data.</text>
</comment>
<dbReference type="Pfam" id="PF00622">
    <property type="entry name" value="SPRY"/>
    <property type="match status" value="1"/>
</dbReference>
<dbReference type="InterPro" id="IPR013320">
    <property type="entry name" value="ConA-like_dom_sf"/>
</dbReference>
<dbReference type="InterPro" id="IPR003877">
    <property type="entry name" value="SPRY_dom"/>
</dbReference>
<accession>A0AAV6YG23</accession>
<dbReference type="SMART" id="SM00449">
    <property type="entry name" value="SPRY"/>
    <property type="match status" value="1"/>
</dbReference>
<dbReference type="AlphaFoldDB" id="A0AAV6YG23"/>
<feature type="domain" description="B30.2/SPRY" evidence="5">
    <location>
        <begin position="44"/>
        <end position="237"/>
    </location>
</feature>
<organism evidence="6 7">
    <name type="scientific">Engystomops pustulosus</name>
    <name type="common">Tungara frog</name>
    <name type="synonym">Physalaemus pustulosus</name>
    <dbReference type="NCBI Taxonomy" id="76066"/>
    <lineage>
        <taxon>Eukaryota</taxon>
        <taxon>Metazoa</taxon>
        <taxon>Chordata</taxon>
        <taxon>Craniata</taxon>
        <taxon>Vertebrata</taxon>
        <taxon>Euteleostomi</taxon>
        <taxon>Amphibia</taxon>
        <taxon>Batrachia</taxon>
        <taxon>Anura</taxon>
        <taxon>Neobatrachia</taxon>
        <taxon>Hyloidea</taxon>
        <taxon>Leptodactylidae</taxon>
        <taxon>Leiuperinae</taxon>
        <taxon>Engystomops</taxon>
    </lineage>
</organism>
<keyword evidence="3" id="KW-0862">Zinc</keyword>
<evidence type="ECO:0000256" key="3">
    <source>
        <dbReference type="ARBA" id="ARBA00022833"/>
    </source>
</evidence>
<dbReference type="InterPro" id="IPR006574">
    <property type="entry name" value="PRY"/>
</dbReference>
<dbReference type="PROSITE" id="PS50188">
    <property type="entry name" value="B302_SPRY"/>
    <property type="match status" value="1"/>
</dbReference>
<keyword evidence="7" id="KW-1185">Reference proteome</keyword>
<dbReference type="InterPro" id="IPR043136">
    <property type="entry name" value="B30.2/SPRY_sf"/>
</dbReference>
<evidence type="ECO:0000256" key="2">
    <source>
        <dbReference type="ARBA" id="ARBA00022771"/>
    </source>
</evidence>
<keyword evidence="1" id="KW-0479">Metal-binding</keyword>
<dbReference type="Proteomes" id="UP000824782">
    <property type="component" value="Unassembled WGS sequence"/>
</dbReference>
<dbReference type="InterPro" id="IPR003879">
    <property type="entry name" value="Butyrophylin_SPRY"/>
</dbReference>
<keyword evidence="2" id="KW-0863">Zinc-finger</keyword>
<reference evidence="6" key="1">
    <citation type="thesis" date="2020" institute="ProQuest LLC" country="789 East Eisenhower Parkway, Ann Arbor, MI, USA">
        <title>Comparative Genomics and Chromosome Evolution.</title>
        <authorList>
            <person name="Mudd A.B."/>
        </authorList>
    </citation>
    <scope>NUCLEOTIDE SEQUENCE</scope>
    <source>
        <strain evidence="6">237g6f4</strain>
        <tissue evidence="6">Blood</tissue>
    </source>
</reference>
<dbReference type="PRINTS" id="PR01407">
    <property type="entry name" value="BUTYPHLNCDUF"/>
</dbReference>
<evidence type="ECO:0000313" key="6">
    <source>
        <dbReference type="EMBL" id="KAG8535068.1"/>
    </source>
</evidence>
<dbReference type="SMART" id="SM00589">
    <property type="entry name" value="PRY"/>
    <property type="match status" value="1"/>
</dbReference>
<evidence type="ECO:0000256" key="4">
    <source>
        <dbReference type="ARBA" id="ARBA00023054"/>
    </source>
</evidence>
<dbReference type="GO" id="GO:0008270">
    <property type="term" value="F:zinc ion binding"/>
    <property type="evidence" value="ECO:0007669"/>
    <property type="project" value="UniProtKB-KW"/>
</dbReference>
<dbReference type="EMBL" id="WNYA01079974">
    <property type="protein sequence ID" value="KAG8535068.1"/>
    <property type="molecule type" value="Genomic_DNA"/>
</dbReference>
<dbReference type="PANTHER" id="PTHR25465:SF41">
    <property type="entry name" value="E3 UBIQUITIN-PROTEIN LIGASE RNF135"/>
    <property type="match status" value="1"/>
</dbReference>
<keyword evidence="4" id="KW-0175">Coiled coil</keyword>
<dbReference type="InterPro" id="IPR051051">
    <property type="entry name" value="E3_ubiq-ligase_TRIM/RNF"/>
</dbReference>
<dbReference type="CDD" id="cd12891">
    <property type="entry name" value="SPRY_PRY_C-I_2"/>
    <property type="match status" value="1"/>
</dbReference>
<evidence type="ECO:0000313" key="7">
    <source>
        <dbReference type="Proteomes" id="UP000824782"/>
    </source>
</evidence>
<name>A0AAV6YG23_ENGPU</name>
<sequence length="237" mass="27387">MTDPLTVLQEVDTGDLGDLEELGGDEDTIGSYVGVESISHVSQTLSDIIRDLNVTFYVQDPEDILLDLSTADDNIRISPNLRIAAWTRLDQNRPKVPSRFQNFQVVSSTSFDSGRHYWDIEVSESEEWKVGICYPSIDRRGSRSFLGDSEKSWCLHGDQYKDYYSVIHEGKVTQLPHQITSDRVKIYLDYEAGQLSFYEQCDPIIHLHTFTATFTEPLLVALYIWKDVWEDWWNYCQ</sequence>